<dbReference type="InterPro" id="IPR002575">
    <property type="entry name" value="Aminoglycoside_PTrfase"/>
</dbReference>
<dbReference type="Gene3D" id="3.90.1200.10">
    <property type="match status" value="1"/>
</dbReference>
<organism evidence="2 3">
    <name type="scientific">Aquisalibacillus elongatus</name>
    <dbReference type="NCBI Taxonomy" id="485577"/>
    <lineage>
        <taxon>Bacteria</taxon>
        <taxon>Bacillati</taxon>
        <taxon>Bacillota</taxon>
        <taxon>Bacilli</taxon>
        <taxon>Bacillales</taxon>
        <taxon>Bacillaceae</taxon>
        <taxon>Aquisalibacillus</taxon>
    </lineage>
</organism>
<reference evidence="2 3" key="1">
    <citation type="submission" date="2018-11" db="EMBL/GenBank/DDBJ databases">
        <title>Genomic Encyclopedia of Type Strains, Phase IV (KMG-IV): sequencing the most valuable type-strain genomes for metagenomic binning, comparative biology and taxonomic classification.</title>
        <authorList>
            <person name="Goeker M."/>
        </authorList>
    </citation>
    <scope>NUCLEOTIDE SEQUENCE [LARGE SCALE GENOMIC DNA]</scope>
    <source>
        <strain evidence="2 3">DSM 18090</strain>
    </source>
</reference>
<dbReference type="InterPro" id="IPR011009">
    <property type="entry name" value="Kinase-like_dom_sf"/>
</dbReference>
<evidence type="ECO:0000259" key="1">
    <source>
        <dbReference type="Pfam" id="PF01636"/>
    </source>
</evidence>
<feature type="domain" description="Aminoglycoside phosphotransferase" evidence="1">
    <location>
        <begin position="151"/>
        <end position="230"/>
    </location>
</feature>
<dbReference type="AlphaFoldDB" id="A0A3N5BWY2"/>
<dbReference type="Proteomes" id="UP000276443">
    <property type="component" value="Unassembled WGS sequence"/>
</dbReference>
<dbReference type="OrthoDB" id="9800774at2"/>
<evidence type="ECO:0000313" key="2">
    <source>
        <dbReference type="EMBL" id="RPF50385.1"/>
    </source>
</evidence>
<dbReference type="SUPFAM" id="SSF56112">
    <property type="entry name" value="Protein kinase-like (PK-like)"/>
    <property type="match status" value="1"/>
</dbReference>
<name>A0A3N5BWY2_9BACI</name>
<dbReference type="GO" id="GO:0016740">
    <property type="term" value="F:transferase activity"/>
    <property type="evidence" value="ECO:0007669"/>
    <property type="project" value="UniProtKB-KW"/>
</dbReference>
<proteinExistence type="predicted"/>
<keyword evidence="3" id="KW-1185">Reference proteome</keyword>
<sequence>MRQVVPPKWIDYVSQSSLLEQSAYWETLREWSLSNVQRVTLDSGTTVIAKMGHESMAGELDVYQSLLEPLQLPRPDLLEVYDNETSNILIMADLGRYTVEMDPQQIHFVNAAKKLAEIRDKSVEHLDSLSPSVYKKYLKSQESVLQELKSIKDCHTLFSPEELDILNTCLDKLPQLLDDLYRNFSITITHNDYNTKNLMITNQSIIPIDWSNAYLSPHLGDLYCLLEEAERFDVDQSAVIEAYSEEVEKDCVEWEIQVGGICWLIHGLCWVCEEGIHKVPASRSWIPDMILSINDCLKKI</sequence>
<dbReference type="EMBL" id="RKRF01000013">
    <property type="protein sequence ID" value="RPF50385.1"/>
    <property type="molecule type" value="Genomic_DNA"/>
</dbReference>
<evidence type="ECO:0000313" key="3">
    <source>
        <dbReference type="Proteomes" id="UP000276443"/>
    </source>
</evidence>
<accession>A0A3N5BWY2</accession>
<dbReference type="Pfam" id="PF01636">
    <property type="entry name" value="APH"/>
    <property type="match status" value="1"/>
</dbReference>
<keyword evidence="2" id="KW-0808">Transferase</keyword>
<comment type="caution">
    <text evidence="2">The sequence shown here is derived from an EMBL/GenBank/DDBJ whole genome shotgun (WGS) entry which is preliminary data.</text>
</comment>
<protein>
    <submittedName>
        <fullName evidence="2">Phosphotransferase family enzyme</fullName>
    </submittedName>
</protein>
<gene>
    <name evidence="2" type="ORF">EDC24_2823</name>
</gene>